<dbReference type="InterPro" id="IPR039788">
    <property type="entry name" value="NOL4/NOL4L"/>
</dbReference>
<sequence length="750" mass="85756">NLSQETTKKKKLMPKPGLELSKHEISFCDCGVASRVARVLLVATHPDTSRTPRTPQGQYVSSQAERLLSQLTDKYGTLFELHDQILIVDAHVASSPGIKAVKSYLSDAKHKVLQGVPKWTGFLEGVVNWLPALRRNSASFPVVPWFIFVELVHCNVNPLAGEEHMKELIQQLQLMGEVVYLKSQFQDLVCLAPRWLCSNVIGQLLSLDFVAQARVTGCYTVDDFQVAFSECDALDVLQVLEALQMCTQCENDDELEFEFPCYNFVETLDGLWDASDPRYHDPDSCYGGVKLRTPPDTFHLIHSIFPRIQVQLRRTMQNVADPDSDLYQWFEGSKLCSGLIESLVTLEDDGESIEMKVRGPPGSELTCFYFMEELLGIVDQVLLEMSPGLPIEKHVLSAEQLRLHSDLVHCWSPDELMETILQPSCLNAKLLNPLTGNYESVLDLVGFGASEMMCRQQLSKLLDPPDPLGKDWCARLLDEFAFQTIDENDDLMCPKDLEGKDLMFGGASEFAVKQKTGEEMLYEMTTCTDIKPLCCVVPTRNLAKFVTKNINCEDFGLKRFHCYEEELRARKHEEESTVKKKKKRKHKQKRSDDETESKRQRLDEEAESCNTENTDTHTKKKKKKKSKNKDMEIETPLDFEQNVPLKKKKKSKNRDVDMEETVVKVEAVEEESEQEENVSKKKKNKSKHKETDKLKIEGDEEEENVTKKRKSRDADVKVERDEEIEYEEILPKKKKKHKKKSREVGEESGE</sequence>
<accession>A0AAD8E297</accession>
<evidence type="ECO:0000313" key="2">
    <source>
        <dbReference type="EMBL" id="KAJ9574049.1"/>
    </source>
</evidence>
<protein>
    <submittedName>
        <fullName evidence="2">Uncharacterized protein</fullName>
    </submittedName>
</protein>
<feature type="compositionally biased region" description="Basic and acidic residues" evidence="1">
    <location>
        <begin position="590"/>
        <end position="603"/>
    </location>
</feature>
<gene>
    <name evidence="2" type="ORF">L9F63_008575</name>
</gene>
<feature type="non-terminal residue" evidence="2">
    <location>
        <position position="1"/>
    </location>
</feature>
<feature type="compositionally biased region" description="Basic and acidic residues" evidence="1">
    <location>
        <begin position="653"/>
        <end position="667"/>
    </location>
</feature>
<dbReference type="AlphaFoldDB" id="A0AAD8E297"/>
<feature type="compositionally biased region" description="Basic residues" evidence="1">
    <location>
        <begin position="618"/>
        <end position="627"/>
    </location>
</feature>
<dbReference type="PANTHER" id="PTHR12449">
    <property type="entry name" value="DEATH DOMAIN-CONTAINING PROTEIN"/>
    <property type="match status" value="1"/>
</dbReference>
<reference evidence="2" key="1">
    <citation type="journal article" date="2023" name="IScience">
        <title>Live-bearing cockroach genome reveals convergent evolutionary mechanisms linked to viviparity in insects and beyond.</title>
        <authorList>
            <person name="Fouks B."/>
            <person name="Harrison M.C."/>
            <person name="Mikhailova A.A."/>
            <person name="Marchal E."/>
            <person name="English S."/>
            <person name="Carruthers M."/>
            <person name="Jennings E.C."/>
            <person name="Chiamaka E.L."/>
            <person name="Frigard R.A."/>
            <person name="Pippel M."/>
            <person name="Attardo G.M."/>
            <person name="Benoit J.B."/>
            <person name="Bornberg-Bauer E."/>
            <person name="Tobe S.S."/>
        </authorList>
    </citation>
    <scope>NUCLEOTIDE SEQUENCE</scope>
    <source>
        <strain evidence="2">Stay&amp;Tobe</strain>
    </source>
</reference>
<name>A0AAD8E297_DIPPU</name>
<evidence type="ECO:0000256" key="1">
    <source>
        <dbReference type="SAM" id="MobiDB-lite"/>
    </source>
</evidence>
<organism evidence="2 3">
    <name type="scientific">Diploptera punctata</name>
    <name type="common">Pacific beetle cockroach</name>
    <dbReference type="NCBI Taxonomy" id="6984"/>
    <lineage>
        <taxon>Eukaryota</taxon>
        <taxon>Metazoa</taxon>
        <taxon>Ecdysozoa</taxon>
        <taxon>Arthropoda</taxon>
        <taxon>Hexapoda</taxon>
        <taxon>Insecta</taxon>
        <taxon>Pterygota</taxon>
        <taxon>Neoptera</taxon>
        <taxon>Polyneoptera</taxon>
        <taxon>Dictyoptera</taxon>
        <taxon>Blattodea</taxon>
        <taxon>Blaberoidea</taxon>
        <taxon>Blaberidae</taxon>
        <taxon>Diplopterinae</taxon>
        <taxon>Diploptera</taxon>
    </lineage>
</organism>
<evidence type="ECO:0000313" key="3">
    <source>
        <dbReference type="Proteomes" id="UP001233999"/>
    </source>
</evidence>
<reference evidence="2" key="2">
    <citation type="submission" date="2023-05" db="EMBL/GenBank/DDBJ databases">
        <authorList>
            <person name="Fouks B."/>
        </authorList>
    </citation>
    <scope>NUCLEOTIDE SEQUENCE</scope>
    <source>
        <strain evidence="2">Stay&amp;Tobe</strain>
        <tissue evidence="2">Testes</tissue>
    </source>
</reference>
<keyword evidence="3" id="KW-1185">Reference proteome</keyword>
<feature type="compositionally biased region" description="Basic residues" evidence="1">
    <location>
        <begin position="579"/>
        <end position="589"/>
    </location>
</feature>
<proteinExistence type="predicted"/>
<dbReference type="Proteomes" id="UP001233999">
    <property type="component" value="Unassembled WGS sequence"/>
</dbReference>
<comment type="caution">
    <text evidence="2">The sequence shown here is derived from an EMBL/GenBank/DDBJ whole genome shotgun (WGS) entry which is preliminary data.</text>
</comment>
<dbReference type="PANTHER" id="PTHR12449:SF18">
    <property type="entry name" value="DEATH DOMAIN-CONTAINING PROTEIN"/>
    <property type="match status" value="1"/>
</dbReference>
<feature type="region of interest" description="Disordered" evidence="1">
    <location>
        <begin position="573"/>
        <end position="750"/>
    </location>
</feature>
<dbReference type="EMBL" id="JASPKZ010010657">
    <property type="protein sequence ID" value="KAJ9574049.1"/>
    <property type="molecule type" value="Genomic_DNA"/>
</dbReference>
<feature type="compositionally biased region" description="Basic residues" evidence="1">
    <location>
        <begin position="732"/>
        <end position="741"/>
    </location>
</feature>